<comment type="caution">
    <text evidence="1">The sequence shown here is derived from an EMBL/GenBank/DDBJ whole genome shotgun (WGS) entry which is preliminary data.</text>
</comment>
<accession>A0A6A5FC06</accession>
<reference evidence="1 2" key="1">
    <citation type="submission" date="2019-06" db="EMBL/GenBank/DDBJ databases">
        <title>A chromosome-scale genome assembly of the European perch, Perca fluviatilis.</title>
        <authorList>
            <person name="Roques C."/>
            <person name="Zahm M."/>
            <person name="Cabau C."/>
            <person name="Klopp C."/>
            <person name="Bouchez O."/>
            <person name="Donnadieu C."/>
            <person name="Kuhl H."/>
            <person name="Gislard M."/>
            <person name="Guendouz S."/>
            <person name="Journot L."/>
            <person name="Haffray P."/>
            <person name="Bestin A."/>
            <person name="Morvezen R."/>
            <person name="Feron R."/>
            <person name="Wen M."/>
            <person name="Jouanno E."/>
            <person name="Herpin A."/>
            <person name="Schartl M."/>
            <person name="Postlethwait J."/>
            <person name="Schaerlinger B."/>
            <person name="Chardard D."/>
            <person name="Lecocq T."/>
            <person name="Poncet C."/>
            <person name="Jaffrelo L."/>
            <person name="Lampietro C."/>
            <person name="Guiguen Y."/>
        </authorList>
    </citation>
    <scope>NUCLEOTIDE SEQUENCE [LARGE SCALE GENOMIC DNA]</scope>
    <source>
        <tissue evidence="1">Blood</tissue>
    </source>
</reference>
<proteinExistence type="predicted"/>
<dbReference type="Proteomes" id="UP000465112">
    <property type="component" value="Chromosome 5"/>
</dbReference>
<protein>
    <submittedName>
        <fullName evidence="1">Uncharacterized protein</fullName>
    </submittedName>
</protein>
<name>A0A6A5FC06_PERFL</name>
<keyword evidence="2" id="KW-1185">Reference proteome</keyword>
<evidence type="ECO:0000313" key="2">
    <source>
        <dbReference type="Proteomes" id="UP000465112"/>
    </source>
</evidence>
<sequence length="81" mass="9288">MHRSIYEEGKGFKVERCTACCKLFHCPLCPKYKPSQRAKLQQHLDVHIKNAIIFKAMANSLPTGQTQQRPSCEVRCHQCSV</sequence>
<dbReference type="AlphaFoldDB" id="A0A6A5FC06"/>
<organism evidence="1 2">
    <name type="scientific">Perca fluviatilis</name>
    <name type="common">European perch</name>
    <dbReference type="NCBI Taxonomy" id="8168"/>
    <lineage>
        <taxon>Eukaryota</taxon>
        <taxon>Metazoa</taxon>
        <taxon>Chordata</taxon>
        <taxon>Craniata</taxon>
        <taxon>Vertebrata</taxon>
        <taxon>Euteleostomi</taxon>
        <taxon>Actinopterygii</taxon>
        <taxon>Neopterygii</taxon>
        <taxon>Teleostei</taxon>
        <taxon>Neoteleostei</taxon>
        <taxon>Acanthomorphata</taxon>
        <taxon>Eupercaria</taxon>
        <taxon>Perciformes</taxon>
        <taxon>Percoidei</taxon>
        <taxon>Percidae</taxon>
        <taxon>Percinae</taxon>
        <taxon>Perca</taxon>
    </lineage>
</organism>
<dbReference type="EMBL" id="VHII01000005">
    <property type="protein sequence ID" value="KAF1389888.1"/>
    <property type="molecule type" value="Genomic_DNA"/>
</dbReference>
<evidence type="ECO:0000313" key="1">
    <source>
        <dbReference type="EMBL" id="KAF1389888.1"/>
    </source>
</evidence>
<gene>
    <name evidence="1" type="ORF">PFLUV_G00052200</name>
</gene>